<protein>
    <recommendedName>
        <fullName evidence="2 5">Alpha-galactosidase</fullName>
        <ecNumber evidence="2 5">3.2.1.22</ecNumber>
    </recommendedName>
</protein>
<dbReference type="EC" id="3.2.1.22" evidence="2 5"/>
<accession>A0A2S0KNJ0</accession>
<evidence type="ECO:0000256" key="2">
    <source>
        <dbReference type="ARBA" id="ARBA00012755"/>
    </source>
</evidence>
<dbReference type="OrthoDB" id="9758822at2"/>
<keyword evidence="10" id="KW-1185">Reference proteome</keyword>
<dbReference type="Pfam" id="PF16874">
    <property type="entry name" value="Glyco_hydro_36C"/>
    <property type="match status" value="1"/>
</dbReference>
<feature type="active site" description="Nucleophile" evidence="6">
    <location>
        <position position="487"/>
    </location>
</feature>
<dbReference type="InterPro" id="IPR013785">
    <property type="entry name" value="Aldolase_TIM"/>
</dbReference>
<dbReference type="InterPro" id="IPR017853">
    <property type="entry name" value="GH"/>
</dbReference>
<evidence type="ECO:0000256" key="4">
    <source>
        <dbReference type="ARBA" id="ARBA00023295"/>
    </source>
</evidence>
<dbReference type="RefSeq" id="WP_106012523.1">
    <property type="nucleotide sequence ID" value="NZ_CP027226.1"/>
</dbReference>
<comment type="catalytic activity">
    <reaction evidence="1 5">
        <text>Hydrolysis of terminal, non-reducing alpha-D-galactose residues in alpha-D-galactosides, including galactose oligosaccharides, galactomannans and galactolipids.</text>
        <dbReference type="EC" id="3.2.1.22"/>
    </reaction>
</comment>
<dbReference type="PANTHER" id="PTHR43053">
    <property type="entry name" value="GLYCOSIDASE FAMILY 31"/>
    <property type="match status" value="1"/>
</dbReference>
<dbReference type="EMBL" id="CP027226">
    <property type="protein sequence ID" value="AVM42567.1"/>
    <property type="molecule type" value="Genomic_DNA"/>
</dbReference>
<dbReference type="Gene3D" id="2.70.98.60">
    <property type="entry name" value="alpha-galactosidase from lactobacil brevis"/>
    <property type="match status" value="1"/>
</dbReference>
<dbReference type="InterPro" id="IPR031704">
    <property type="entry name" value="Glyco_hydro_36_N"/>
</dbReference>
<feature type="active site" description="Proton donor" evidence="6">
    <location>
        <position position="557"/>
    </location>
</feature>
<evidence type="ECO:0000259" key="7">
    <source>
        <dbReference type="Pfam" id="PF16874"/>
    </source>
</evidence>
<gene>
    <name evidence="9" type="ORF">C5Q98_04740</name>
</gene>
<dbReference type="InterPro" id="IPR031705">
    <property type="entry name" value="Glyco_hydro_36_C"/>
</dbReference>
<dbReference type="PRINTS" id="PR00743">
    <property type="entry name" value="GLHYDRLASE36"/>
</dbReference>
<evidence type="ECO:0000313" key="9">
    <source>
        <dbReference type="EMBL" id="AVM42567.1"/>
    </source>
</evidence>
<sequence>MQLLNNSKYIIYNDKDNTFTINSNKSTYQMKVDENKSLLHTWYGEKTVGSDYSYIFTHMDVGFSGNPGDRSTDKTYSFDTLPQEFPQYGTGDFRINALDVLWENGTRGTDFRYSSHEFYSGKYNLEGQPHFWSREDNEAETLVITLKDRFSELKLELYYSVFPEFDLITRSAKLINETSETVFIKNFASAALDFVYSDFEVLHLPGQHTGERNAEITELGRNIFQVRSTRGTSSHQHNPSIILQGKDTTELVGEAYGISLVYSGGFNISCEKDQLGQIRVVAGIDDSNFNWKLKAGESFETPELALSYSSNGRGELSRNLHNAVNNNLIKSNWVNKRRPVLVNNWEATYFDFTKDKILEIVRKAKELNFDLFVLDDGWFGKRDLDISGLGDWIPNEAKLGGTLGDLAKEVNELGLDFGIWMEPEMVNEDSDLYRTHPEWALAIPGKSPVRARTQLVLDFSRKDVQDFAIEALDNVLQSGNISYLKWDMNRSLFDLYSAVLPADRQGEVSHRYVLGVYRVFQHLLDNYPDLLVEGCSGGGGRFDLGMLYYTPQIWTSDNTDAIDRTRIQHGTSFFYPLSTISAHVSAVPNHQNQRVVPISTRAATALQGAFGYELDLNTLTEAEQEFTKKFISFYNEYWETVQKGDYYRIIDPYEDKYITAWEMVDKSKNNAILVVVYKDLMTGRLPKLIRWQGLDRNATYKLTLYNGEGRQVLGEYKAADLETAGLKIEQASRNYDAVWYVAEKM</sequence>
<evidence type="ECO:0000256" key="5">
    <source>
        <dbReference type="PIRNR" id="PIRNR005536"/>
    </source>
</evidence>
<dbReference type="KEGG" id="fsa:C5Q98_04740"/>
<dbReference type="PANTHER" id="PTHR43053:SF3">
    <property type="entry name" value="ALPHA-GALACTOSIDASE C-RELATED"/>
    <property type="match status" value="1"/>
</dbReference>
<reference evidence="10" key="1">
    <citation type="submission" date="2018-02" db="EMBL/GenBank/DDBJ databases">
        <authorList>
            <person name="Holder M.E."/>
            <person name="Ajami N.J."/>
            <person name="Petrosino J.F."/>
        </authorList>
    </citation>
    <scope>NUCLEOTIDE SEQUENCE [LARGE SCALE GENOMIC DNA]</scope>
    <source>
        <strain evidence="10">CCUG 47711</strain>
    </source>
</reference>
<dbReference type="Pfam" id="PF02065">
    <property type="entry name" value="Melibiase"/>
    <property type="match status" value="1"/>
</dbReference>
<dbReference type="GO" id="GO:0004557">
    <property type="term" value="F:alpha-galactosidase activity"/>
    <property type="evidence" value="ECO:0007669"/>
    <property type="project" value="UniProtKB-UniRule"/>
</dbReference>
<organism evidence="9 10">
    <name type="scientific">Fastidiosipila sanguinis</name>
    <dbReference type="NCBI Taxonomy" id="236753"/>
    <lineage>
        <taxon>Bacteria</taxon>
        <taxon>Bacillati</taxon>
        <taxon>Bacillota</taxon>
        <taxon>Clostridia</taxon>
        <taxon>Eubacteriales</taxon>
        <taxon>Oscillospiraceae</taxon>
        <taxon>Fastidiosipila</taxon>
    </lineage>
</organism>
<evidence type="ECO:0000256" key="3">
    <source>
        <dbReference type="ARBA" id="ARBA00022801"/>
    </source>
</evidence>
<dbReference type="FunFam" id="3.20.20.70:FF:000118">
    <property type="entry name" value="Alpha-galactosidase"/>
    <property type="match status" value="1"/>
</dbReference>
<dbReference type="InterPro" id="IPR050985">
    <property type="entry name" value="Alpha-glycosidase_related"/>
</dbReference>
<dbReference type="Pfam" id="PF16875">
    <property type="entry name" value="Glyco_hydro_36N"/>
    <property type="match status" value="1"/>
</dbReference>
<feature type="domain" description="Glycosyl hydrolase family 36 C-terminal" evidence="7">
    <location>
        <begin position="659"/>
        <end position="739"/>
    </location>
</feature>
<dbReference type="Gene3D" id="2.60.40.1180">
    <property type="entry name" value="Golgi alpha-mannosidase II"/>
    <property type="match status" value="1"/>
</dbReference>
<evidence type="ECO:0000256" key="6">
    <source>
        <dbReference type="PIRSR" id="PIRSR005536-1"/>
    </source>
</evidence>
<dbReference type="SUPFAM" id="SSF51445">
    <property type="entry name" value="(Trans)glycosidases"/>
    <property type="match status" value="1"/>
</dbReference>
<dbReference type="InterPro" id="IPR013780">
    <property type="entry name" value="Glyco_hydro_b"/>
</dbReference>
<name>A0A2S0KNJ0_9FIRM</name>
<evidence type="ECO:0000313" key="10">
    <source>
        <dbReference type="Proteomes" id="UP000237947"/>
    </source>
</evidence>
<dbReference type="InterPro" id="IPR038417">
    <property type="entry name" value="Alpga-gal_N_sf"/>
</dbReference>
<dbReference type="PIRSF" id="PIRSF005536">
    <property type="entry name" value="Agal"/>
    <property type="match status" value="1"/>
</dbReference>
<evidence type="ECO:0000256" key="1">
    <source>
        <dbReference type="ARBA" id="ARBA00001255"/>
    </source>
</evidence>
<evidence type="ECO:0000259" key="8">
    <source>
        <dbReference type="Pfam" id="PF16875"/>
    </source>
</evidence>
<dbReference type="Proteomes" id="UP000237947">
    <property type="component" value="Chromosome"/>
</dbReference>
<dbReference type="GO" id="GO:0016052">
    <property type="term" value="P:carbohydrate catabolic process"/>
    <property type="evidence" value="ECO:0007669"/>
    <property type="project" value="InterPro"/>
</dbReference>
<proteinExistence type="inferred from homology"/>
<dbReference type="Gene3D" id="3.20.20.70">
    <property type="entry name" value="Aldolase class I"/>
    <property type="match status" value="1"/>
</dbReference>
<dbReference type="CDD" id="cd14791">
    <property type="entry name" value="GH36"/>
    <property type="match status" value="1"/>
</dbReference>
<keyword evidence="4 5" id="KW-0326">Glycosidase</keyword>
<dbReference type="InterPro" id="IPR002252">
    <property type="entry name" value="Glyco_hydro_36"/>
</dbReference>
<comment type="similarity">
    <text evidence="5">Belongs to the glycosyl hydrolase.</text>
</comment>
<feature type="domain" description="Glycosyl hydrolase family 36 N-terminal" evidence="8">
    <location>
        <begin position="38"/>
        <end position="294"/>
    </location>
</feature>
<keyword evidence="3 5" id="KW-0378">Hydrolase</keyword>
<dbReference type="AlphaFoldDB" id="A0A2S0KNJ0"/>